<dbReference type="InterPro" id="IPR011009">
    <property type="entry name" value="Kinase-like_dom_sf"/>
</dbReference>
<feature type="domain" description="Aminoglycoside phosphotransferase" evidence="2">
    <location>
        <begin position="98"/>
        <end position="209"/>
    </location>
</feature>
<protein>
    <submittedName>
        <fullName evidence="3">Phosphotransferase family enzyme</fullName>
    </submittedName>
</protein>
<dbReference type="Pfam" id="PF01636">
    <property type="entry name" value="APH"/>
    <property type="match status" value="1"/>
</dbReference>
<reference evidence="3 4" key="1">
    <citation type="submission" date="2019-06" db="EMBL/GenBank/DDBJ databases">
        <title>Sequencing the genomes of 1000 actinobacteria strains.</title>
        <authorList>
            <person name="Klenk H.-P."/>
        </authorList>
    </citation>
    <scope>NUCLEOTIDE SEQUENCE [LARGE SCALE GENOMIC DNA]</scope>
    <source>
        <strain evidence="3 4">DSM 17305</strain>
    </source>
</reference>
<dbReference type="Gene3D" id="3.90.1200.10">
    <property type="match status" value="1"/>
</dbReference>
<dbReference type="SUPFAM" id="SSF56112">
    <property type="entry name" value="Protein kinase-like (PK-like)"/>
    <property type="match status" value="1"/>
</dbReference>
<organism evidence="3 4">
    <name type="scientific">Kribbella jejuensis</name>
    <dbReference type="NCBI Taxonomy" id="236068"/>
    <lineage>
        <taxon>Bacteria</taxon>
        <taxon>Bacillati</taxon>
        <taxon>Actinomycetota</taxon>
        <taxon>Actinomycetes</taxon>
        <taxon>Propionibacteriales</taxon>
        <taxon>Kribbellaceae</taxon>
        <taxon>Kribbella</taxon>
    </lineage>
</organism>
<evidence type="ECO:0000256" key="1">
    <source>
        <dbReference type="SAM" id="MobiDB-lite"/>
    </source>
</evidence>
<dbReference type="InterPro" id="IPR002575">
    <property type="entry name" value="Aminoglycoside_PTrfase"/>
</dbReference>
<evidence type="ECO:0000313" key="4">
    <source>
        <dbReference type="Proteomes" id="UP000316298"/>
    </source>
</evidence>
<keyword evidence="4" id="KW-1185">Reference proteome</keyword>
<dbReference type="AlphaFoldDB" id="A0A542EAW2"/>
<evidence type="ECO:0000259" key="2">
    <source>
        <dbReference type="Pfam" id="PF01636"/>
    </source>
</evidence>
<feature type="region of interest" description="Disordered" evidence="1">
    <location>
        <begin position="29"/>
        <end position="122"/>
    </location>
</feature>
<proteinExistence type="predicted"/>
<dbReference type="Proteomes" id="UP000316298">
    <property type="component" value="Unassembled WGS sequence"/>
</dbReference>
<dbReference type="EMBL" id="VFMM01000002">
    <property type="protein sequence ID" value="TQJ12470.1"/>
    <property type="molecule type" value="Genomic_DNA"/>
</dbReference>
<gene>
    <name evidence="3" type="ORF">FB475_5416</name>
</gene>
<evidence type="ECO:0000313" key="3">
    <source>
        <dbReference type="EMBL" id="TQJ12470.1"/>
    </source>
</evidence>
<feature type="compositionally biased region" description="Basic and acidic residues" evidence="1">
    <location>
        <begin position="88"/>
        <end position="112"/>
    </location>
</feature>
<sequence>MIRGIIEVAWPGRSPVMVGSGFSLRRTPSATDLRRWRDAQHTAPGRVRTRGRPHGGDPAGRRRVARQRQLASVDGRRRAPHPPAVSRTPDRGRPHLRDPSARPPDGAREFQGSDRGVGLLRRQRPELADRAVRAMARAKELVSEHGLLELPRTIVHGDFASWNVHFDDDGKLAGVIDFDLAHVDSRSWEFVIARVDLAPGLVDGYQRATAYPLSGRELGAIGPLQVVLQVLMVMAGLWDGQRSGRFDEAMITRHLVAAGS</sequence>
<accession>A0A542EAW2</accession>
<keyword evidence="3" id="KW-0808">Transferase</keyword>
<comment type="caution">
    <text evidence="3">The sequence shown here is derived from an EMBL/GenBank/DDBJ whole genome shotgun (WGS) entry which is preliminary data.</text>
</comment>
<name>A0A542EAW2_9ACTN</name>
<dbReference type="GO" id="GO:0016740">
    <property type="term" value="F:transferase activity"/>
    <property type="evidence" value="ECO:0007669"/>
    <property type="project" value="UniProtKB-KW"/>
</dbReference>